<evidence type="ECO:0000256" key="9">
    <source>
        <dbReference type="ARBA" id="ARBA00023268"/>
    </source>
</evidence>
<feature type="compositionally biased region" description="Pro residues" evidence="12">
    <location>
        <begin position="79"/>
        <end position="90"/>
    </location>
</feature>
<evidence type="ECO:0000256" key="10">
    <source>
        <dbReference type="ARBA" id="ARBA00044770"/>
    </source>
</evidence>
<dbReference type="InterPro" id="IPR012338">
    <property type="entry name" value="Beta-lactam/transpept-like"/>
</dbReference>
<evidence type="ECO:0000256" key="6">
    <source>
        <dbReference type="ARBA" id="ARBA00022676"/>
    </source>
</evidence>
<keyword evidence="8 16" id="KW-0378">Hydrolase</keyword>
<evidence type="ECO:0000259" key="14">
    <source>
        <dbReference type="Pfam" id="PF00905"/>
    </source>
</evidence>
<dbReference type="PANTHER" id="PTHR32282:SF33">
    <property type="entry name" value="PEPTIDOGLYCAN GLYCOSYLTRANSFERASE"/>
    <property type="match status" value="1"/>
</dbReference>
<keyword evidence="6 16" id="KW-0328">Glycosyltransferase</keyword>
<evidence type="ECO:0000313" key="16">
    <source>
        <dbReference type="EMBL" id="MDQ0536364.1"/>
    </source>
</evidence>
<comment type="similarity">
    <text evidence="3">In the N-terminal section; belongs to the glycosyltransferase 51 family.</text>
</comment>
<evidence type="ECO:0000256" key="7">
    <source>
        <dbReference type="ARBA" id="ARBA00022679"/>
    </source>
</evidence>
<keyword evidence="17" id="KW-1185">Reference proteome</keyword>
<dbReference type="NCBIfam" id="TIGR02074">
    <property type="entry name" value="PBP_1a_fam"/>
    <property type="match status" value="1"/>
</dbReference>
<dbReference type="PANTHER" id="PTHR32282">
    <property type="entry name" value="BINDING PROTEIN TRANSPEPTIDASE, PUTATIVE-RELATED"/>
    <property type="match status" value="1"/>
</dbReference>
<dbReference type="GO" id="GO:0016787">
    <property type="term" value="F:hydrolase activity"/>
    <property type="evidence" value="ECO:0007669"/>
    <property type="project" value="UniProtKB-KW"/>
</dbReference>
<keyword evidence="5" id="KW-0645">Protease</keyword>
<comment type="catalytic activity">
    <reaction evidence="11">
        <text>[GlcNAc-(1-&gt;4)-Mur2Ac(oyl-L-Ala-gamma-D-Glu-L-Lys-D-Ala-D-Ala)](n)-di-trans,octa-cis-undecaprenyl diphosphate + beta-D-GlcNAc-(1-&gt;4)-Mur2Ac(oyl-L-Ala-gamma-D-Glu-L-Lys-D-Ala-D-Ala)-di-trans,octa-cis-undecaprenyl diphosphate = [GlcNAc-(1-&gt;4)-Mur2Ac(oyl-L-Ala-gamma-D-Glu-L-Lys-D-Ala-D-Ala)](n+1)-di-trans,octa-cis-undecaprenyl diphosphate + di-trans,octa-cis-undecaprenyl diphosphate + H(+)</text>
        <dbReference type="Rhea" id="RHEA:23708"/>
        <dbReference type="Rhea" id="RHEA-COMP:9602"/>
        <dbReference type="Rhea" id="RHEA-COMP:9603"/>
        <dbReference type="ChEBI" id="CHEBI:15378"/>
        <dbReference type="ChEBI" id="CHEBI:58405"/>
        <dbReference type="ChEBI" id="CHEBI:60033"/>
        <dbReference type="ChEBI" id="CHEBI:78435"/>
        <dbReference type="EC" id="2.4.99.28"/>
    </reaction>
</comment>
<evidence type="ECO:0000256" key="5">
    <source>
        <dbReference type="ARBA" id="ARBA00022670"/>
    </source>
</evidence>
<feature type="transmembrane region" description="Helical" evidence="13">
    <location>
        <begin position="171"/>
        <end position="195"/>
    </location>
</feature>
<evidence type="ECO:0000256" key="12">
    <source>
        <dbReference type="SAM" id="MobiDB-lite"/>
    </source>
</evidence>
<comment type="caution">
    <text evidence="16">The sequence shown here is derived from an EMBL/GenBank/DDBJ whole genome shotgun (WGS) entry which is preliminary data.</text>
</comment>
<dbReference type="Gene3D" id="1.10.3810.10">
    <property type="entry name" value="Biosynthetic peptidoglycan transglycosylase-like"/>
    <property type="match status" value="1"/>
</dbReference>
<organism evidence="16 17">
    <name type="scientific">Azospirillum picis</name>
    <dbReference type="NCBI Taxonomy" id="488438"/>
    <lineage>
        <taxon>Bacteria</taxon>
        <taxon>Pseudomonadati</taxon>
        <taxon>Pseudomonadota</taxon>
        <taxon>Alphaproteobacteria</taxon>
        <taxon>Rhodospirillales</taxon>
        <taxon>Azospirillaceae</taxon>
        <taxon>Azospirillum</taxon>
    </lineage>
</organism>
<evidence type="ECO:0000313" key="17">
    <source>
        <dbReference type="Proteomes" id="UP001244552"/>
    </source>
</evidence>
<evidence type="ECO:0000256" key="1">
    <source>
        <dbReference type="ARBA" id="ARBA00004752"/>
    </source>
</evidence>
<dbReference type="RefSeq" id="WP_209986912.1">
    <property type="nucleotide sequence ID" value="NZ_JAGINO010000020.1"/>
</dbReference>
<evidence type="ECO:0000256" key="3">
    <source>
        <dbReference type="ARBA" id="ARBA00007739"/>
    </source>
</evidence>
<reference evidence="16 17" key="1">
    <citation type="submission" date="2023-07" db="EMBL/GenBank/DDBJ databases">
        <title>Genomic Encyclopedia of Type Strains, Phase IV (KMG-IV): sequencing the most valuable type-strain genomes for metagenomic binning, comparative biology and taxonomic classification.</title>
        <authorList>
            <person name="Goeker M."/>
        </authorList>
    </citation>
    <scope>NUCLEOTIDE SEQUENCE [LARGE SCALE GENOMIC DNA]</scope>
    <source>
        <strain evidence="16 17">DSM 19922</strain>
    </source>
</reference>
<feature type="region of interest" description="Disordered" evidence="12">
    <location>
        <begin position="125"/>
        <end position="163"/>
    </location>
</feature>
<keyword evidence="13" id="KW-0472">Membrane</keyword>
<keyword evidence="4" id="KW-0121">Carboxypeptidase</keyword>
<evidence type="ECO:0000259" key="15">
    <source>
        <dbReference type="Pfam" id="PF00912"/>
    </source>
</evidence>
<sequence>MTADRPDHQTDRWQTEQRAGQRAGQLYAGPRPLRTREDPSPLDRLTAGDAARALAAKAVDLARDRLAALGKGKTRRRQPPPSAAPPPTPYKQPRRPRRSLLPAFALPSFTLPRISLPKLTAPKFKAPKLAASRPSARRSGGSQPPQPPALSAGRPGRAPQPSRKGGWLNRLVQWGLVAAIWCGIGLGAVLAWFALDLPDISKVAQFERRASITVLAADGSEFARFGDLHGTTLSVADLPPHLVEAVLAIEDRRFYSHFGIDPLGLARAVYVNWRSGRAVQGGSTITQQLAKNLFLTPEKSLKRKIQEAMLALWLESRFSKDQILTAYLNRVYLGAGTFGVDAAARTYFGKPATEVDIRESAVLAGLLKAPSRYAPSSNPDESAERARVVMAAMLDAGYLTQAQYEAARTAKPSPRRKPGGDGRYFADWVTELVPGFAGPDHGDVIVRTTLDLKMQRAAEQRLEALLAGPGAAANVHQGALVAMSPDGAVRALVGGRDYDGSEFNRATQALRQPGSAFKPFVYLAALEAGWTPDSLIDDAPVQLANWSPGNYDGKYRGSITLASALAHSSNTATARLIDRVGTDRVRRIASNLGISSPLTRDLSLALGTSEVTPLELVRAYAGIANRGVPVWAYAITEIKSRDGTVLYRRQGGGGGAVVNPAYAVQLAQMMTGVLDYGTGRSARLNRPAAAKSGTTQDYHDAWFVGFTADLVAGVWLGNDNNDAMKKVTGGTLPAKLWRDFMTDAHAGRPARPLPGLEGAPAWTLPPGTAPGGVPVAAAPEAVHATSVMQRVDSGIGSLIDKLAGPGGAGGRSGGTAPKVQYDYSNSGVR</sequence>
<protein>
    <recommendedName>
        <fullName evidence="10">peptidoglycan glycosyltransferase</fullName>
        <ecNumber evidence="10">2.4.99.28</ecNumber>
    </recommendedName>
</protein>
<evidence type="ECO:0000256" key="4">
    <source>
        <dbReference type="ARBA" id="ARBA00022645"/>
    </source>
</evidence>
<comment type="similarity">
    <text evidence="2">In the C-terminal section; belongs to the transpeptidase family.</text>
</comment>
<comment type="pathway">
    <text evidence="1">Cell wall biogenesis; peptidoglycan biosynthesis.</text>
</comment>
<keyword evidence="7 16" id="KW-0808">Transferase</keyword>
<dbReference type="InterPro" id="IPR023346">
    <property type="entry name" value="Lysozyme-like_dom_sf"/>
</dbReference>
<feature type="region of interest" description="Disordered" evidence="12">
    <location>
        <begin position="1"/>
        <end position="48"/>
    </location>
</feature>
<dbReference type="SUPFAM" id="SSF53955">
    <property type="entry name" value="Lysozyme-like"/>
    <property type="match status" value="1"/>
</dbReference>
<feature type="region of interest" description="Disordered" evidence="12">
    <location>
        <begin position="65"/>
        <end position="96"/>
    </location>
</feature>
<dbReference type="EC" id="2.4.99.28" evidence="10"/>
<dbReference type="InterPro" id="IPR050396">
    <property type="entry name" value="Glycosyltr_51/Transpeptidase"/>
</dbReference>
<dbReference type="EMBL" id="JAUSVU010000026">
    <property type="protein sequence ID" value="MDQ0536364.1"/>
    <property type="molecule type" value="Genomic_DNA"/>
</dbReference>
<keyword evidence="13" id="KW-1133">Transmembrane helix</keyword>
<dbReference type="InterPro" id="IPR001264">
    <property type="entry name" value="Glyco_trans_51"/>
</dbReference>
<evidence type="ECO:0000256" key="13">
    <source>
        <dbReference type="SAM" id="Phobius"/>
    </source>
</evidence>
<accession>A0ABU0MS97</accession>
<feature type="compositionally biased region" description="Low complexity" evidence="12">
    <location>
        <begin position="130"/>
        <end position="143"/>
    </location>
</feature>
<feature type="domain" description="Glycosyl transferase family 51" evidence="15">
    <location>
        <begin position="221"/>
        <end position="393"/>
    </location>
</feature>
<dbReference type="Pfam" id="PF00912">
    <property type="entry name" value="Transgly"/>
    <property type="match status" value="1"/>
</dbReference>
<feature type="domain" description="Penicillin-binding protein transpeptidase" evidence="14">
    <location>
        <begin position="478"/>
        <end position="709"/>
    </location>
</feature>
<feature type="region of interest" description="Disordered" evidence="12">
    <location>
        <begin position="804"/>
        <end position="829"/>
    </location>
</feature>
<feature type="compositionally biased region" description="Basic and acidic residues" evidence="12">
    <location>
        <begin position="1"/>
        <end position="15"/>
    </location>
</feature>
<gene>
    <name evidence="16" type="ORF">QO018_005260</name>
</gene>
<name>A0ABU0MS97_9PROT</name>
<dbReference type="Proteomes" id="UP001244552">
    <property type="component" value="Unassembled WGS sequence"/>
</dbReference>
<dbReference type="InterPro" id="IPR001460">
    <property type="entry name" value="PCN-bd_Tpept"/>
</dbReference>
<keyword evidence="9" id="KW-0511">Multifunctional enzyme</keyword>
<feature type="compositionally biased region" description="Gly residues" evidence="12">
    <location>
        <begin position="804"/>
        <end position="813"/>
    </location>
</feature>
<evidence type="ECO:0000256" key="11">
    <source>
        <dbReference type="ARBA" id="ARBA00049902"/>
    </source>
</evidence>
<evidence type="ECO:0000256" key="8">
    <source>
        <dbReference type="ARBA" id="ARBA00022801"/>
    </source>
</evidence>
<dbReference type="SUPFAM" id="SSF56601">
    <property type="entry name" value="beta-lactamase/transpeptidase-like"/>
    <property type="match status" value="1"/>
</dbReference>
<keyword evidence="13" id="KW-0812">Transmembrane</keyword>
<proteinExistence type="inferred from homology"/>
<dbReference type="InterPro" id="IPR036950">
    <property type="entry name" value="PBP_transglycosylase"/>
</dbReference>
<dbReference type="Gene3D" id="3.40.710.10">
    <property type="entry name" value="DD-peptidase/beta-lactamase superfamily"/>
    <property type="match status" value="1"/>
</dbReference>
<dbReference type="GO" id="GO:0016757">
    <property type="term" value="F:glycosyltransferase activity"/>
    <property type="evidence" value="ECO:0007669"/>
    <property type="project" value="UniProtKB-KW"/>
</dbReference>
<dbReference type="Pfam" id="PF00905">
    <property type="entry name" value="Transpeptidase"/>
    <property type="match status" value="1"/>
</dbReference>
<evidence type="ECO:0000256" key="2">
    <source>
        <dbReference type="ARBA" id="ARBA00007090"/>
    </source>
</evidence>